<proteinExistence type="inferred from homology"/>
<dbReference type="GO" id="GO:0006412">
    <property type="term" value="P:translation"/>
    <property type="evidence" value="ECO:0007669"/>
    <property type="project" value="InterPro"/>
</dbReference>
<dbReference type="PANTHER" id="PTHR47037">
    <property type="entry name" value="39S RIBOSOMAL PROTEIN L33, MITOCHONDRIAL"/>
    <property type="match status" value="1"/>
</dbReference>
<dbReference type="Pfam" id="PF00471">
    <property type="entry name" value="Ribosomal_L33"/>
    <property type="match status" value="1"/>
</dbReference>
<dbReference type="STRING" id="105984.A0A427XHE7"/>
<dbReference type="GO" id="GO:0005739">
    <property type="term" value="C:mitochondrion"/>
    <property type="evidence" value="ECO:0007669"/>
    <property type="project" value="UniProtKB-SubCell"/>
</dbReference>
<keyword evidence="8" id="KW-1185">Reference proteome</keyword>
<evidence type="ECO:0000256" key="3">
    <source>
        <dbReference type="ARBA" id="ARBA00022980"/>
    </source>
</evidence>
<dbReference type="InterPro" id="IPR038584">
    <property type="entry name" value="Ribosomal_bL33_sf"/>
</dbReference>
<evidence type="ECO:0000256" key="5">
    <source>
        <dbReference type="ARBA" id="ARBA00023274"/>
    </source>
</evidence>
<evidence type="ECO:0000256" key="1">
    <source>
        <dbReference type="ARBA" id="ARBA00004173"/>
    </source>
</evidence>
<sequence>MAPKAKQKRILVRLVSSALTGFFYTTSRARLGDKISFMKYDPVVKKHVLFVEQKIK</sequence>
<dbReference type="InterPro" id="IPR001705">
    <property type="entry name" value="Ribosomal_bL33"/>
</dbReference>
<organism evidence="7 8">
    <name type="scientific">Apiotrichum porosum</name>
    <dbReference type="NCBI Taxonomy" id="105984"/>
    <lineage>
        <taxon>Eukaryota</taxon>
        <taxon>Fungi</taxon>
        <taxon>Dikarya</taxon>
        <taxon>Basidiomycota</taxon>
        <taxon>Agaricomycotina</taxon>
        <taxon>Tremellomycetes</taxon>
        <taxon>Trichosporonales</taxon>
        <taxon>Trichosporonaceae</taxon>
        <taxon>Apiotrichum</taxon>
    </lineage>
</organism>
<dbReference type="GeneID" id="39587259"/>
<comment type="subcellular location">
    <subcellularLocation>
        <location evidence="1">Mitochondrion</location>
    </subcellularLocation>
</comment>
<comment type="similarity">
    <text evidence="2">Belongs to the bacterial ribosomal protein bL33 family.</text>
</comment>
<evidence type="ECO:0000313" key="8">
    <source>
        <dbReference type="Proteomes" id="UP000279236"/>
    </source>
</evidence>
<dbReference type="EMBL" id="RSCE01000013">
    <property type="protein sequence ID" value="RSH78252.1"/>
    <property type="molecule type" value="Genomic_DNA"/>
</dbReference>
<keyword evidence="3 7" id="KW-0689">Ribosomal protein</keyword>
<keyword evidence="4" id="KW-0496">Mitochondrion</keyword>
<dbReference type="Proteomes" id="UP000279236">
    <property type="component" value="Unassembled WGS sequence"/>
</dbReference>
<protein>
    <recommendedName>
        <fullName evidence="6">Large ribosomal subunit protein bL33m</fullName>
    </recommendedName>
</protein>
<name>A0A427XHE7_9TREE</name>
<dbReference type="GO" id="GO:1990904">
    <property type="term" value="C:ribonucleoprotein complex"/>
    <property type="evidence" value="ECO:0007669"/>
    <property type="project" value="UniProtKB-KW"/>
</dbReference>
<evidence type="ECO:0000256" key="6">
    <source>
        <dbReference type="ARBA" id="ARBA00035275"/>
    </source>
</evidence>
<dbReference type="PANTHER" id="PTHR47037:SF1">
    <property type="entry name" value="LARGE RIBOSOMAL SUBUNIT PROTEIN BL33M"/>
    <property type="match status" value="1"/>
</dbReference>
<comment type="caution">
    <text evidence="7">The sequence shown here is derived from an EMBL/GenBank/DDBJ whole genome shotgun (WGS) entry which is preliminary data.</text>
</comment>
<dbReference type="AlphaFoldDB" id="A0A427XHE7"/>
<dbReference type="InterPro" id="IPR052008">
    <property type="entry name" value="Mitoribosomal_protein_bL33"/>
</dbReference>
<dbReference type="GO" id="GO:0005840">
    <property type="term" value="C:ribosome"/>
    <property type="evidence" value="ECO:0007669"/>
    <property type="project" value="UniProtKB-KW"/>
</dbReference>
<dbReference type="NCBIfam" id="TIGR01023">
    <property type="entry name" value="rpmG_bact"/>
    <property type="match status" value="1"/>
</dbReference>
<reference evidence="7 8" key="1">
    <citation type="submission" date="2018-11" db="EMBL/GenBank/DDBJ databases">
        <title>Genome sequence of Apiotrichum porosum DSM 27194.</title>
        <authorList>
            <person name="Aliyu H."/>
            <person name="Gorte O."/>
            <person name="Ochsenreither K."/>
        </authorList>
    </citation>
    <scope>NUCLEOTIDE SEQUENCE [LARGE SCALE GENOMIC DNA]</scope>
    <source>
        <strain evidence="7 8">DSM 27194</strain>
    </source>
</reference>
<evidence type="ECO:0000256" key="4">
    <source>
        <dbReference type="ARBA" id="ARBA00023128"/>
    </source>
</evidence>
<dbReference type="Gene3D" id="2.20.28.120">
    <property type="entry name" value="Ribosomal protein L33"/>
    <property type="match status" value="1"/>
</dbReference>
<dbReference type="OrthoDB" id="275534at2759"/>
<keyword evidence="5" id="KW-0687">Ribonucleoprotein</keyword>
<gene>
    <name evidence="7" type="primary">MRPL33</name>
    <name evidence="7" type="ORF">EHS24_002716</name>
</gene>
<dbReference type="RefSeq" id="XP_028473399.1">
    <property type="nucleotide sequence ID" value="XM_028618443.1"/>
</dbReference>
<accession>A0A427XHE7</accession>
<evidence type="ECO:0000313" key="7">
    <source>
        <dbReference type="EMBL" id="RSH78252.1"/>
    </source>
</evidence>
<dbReference type="GO" id="GO:0003735">
    <property type="term" value="F:structural constituent of ribosome"/>
    <property type="evidence" value="ECO:0007669"/>
    <property type="project" value="InterPro"/>
</dbReference>
<dbReference type="SUPFAM" id="SSF57829">
    <property type="entry name" value="Zn-binding ribosomal proteins"/>
    <property type="match status" value="1"/>
</dbReference>
<evidence type="ECO:0000256" key="2">
    <source>
        <dbReference type="ARBA" id="ARBA00007596"/>
    </source>
</evidence>
<dbReference type="InterPro" id="IPR011332">
    <property type="entry name" value="Ribosomal_zn-bd"/>
</dbReference>